<evidence type="ECO:0000256" key="7">
    <source>
        <dbReference type="ARBA" id="ARBA00022729"/>
    </source>
</evidence>
<gene>
    <name evidence="13" type="ORF">SMAX5B_018838</name>
</gene>
<evidence type="ECO:0000256" key="5">
    <source>
        <dbReference type="ARBA" id="ARBA00022685"/>
    </source>
</evidence>
<proteinExistence type="inferred from homology"/>
<evidence type="ECO:0000256" key="2">
    <source>
        <dbReference type="ARBA" id="ARBA00004613"/>
    </source>
</evidence>
<dbReference type="PANTHER" id="PTHR10505">
    <property type="entry name" value="CALCITONIN-RELATED"/>
    <property type="match status" value="1"/>
</dbReference>
<sequence>MDVIVSPVITSATVGMLISGGGRPGFEGYRIDAGLRRFFLQELSEKLCRRQDGLCSSLEWSVIDDQKGKGTMVMLKISAFLVAYALVICQMYCSQAAPARPGLESMSDRVTLTDYEARRLLNAIVKEFVQMTAEELEQQATEGNSMDRPLTKRCSNLSTCVLGKLSQELHKLQTFPRTNVGAGTPGKKRSAPESDSYASYGETFDSI</sequence>
<evidence type="ECO:0000256" key="6">
    <source>
        <dbReference type="ARBA" id="ARBA00022702"/>
    </source>
</evidence>
<dbReference type="PRINTS" id="PR00270">
    <property type="entry name" value="CALCITONINA"/>
</dbReference>
<evidence type="ECO:0000313" key="14">
    <source>
        <dbReference type="Proteomes" id="UP000246464"/>
    </source>
</evidence>
<keyword evidence="6" id="KW-0372">Hormone</keyword>
<evidence type="ECO:0000256" key="10">
    <source>
        <dbReference type="PIRSR" id="PIRSR621116-50"/>
    </source>
</evidence>
<accession>A0A2U9BUC5</accession>
<evidence type="ECO:0000256" key="11">
    <source>
        <dbReference type="SAM" id="MobiDB-lite"/>
    </source>
</evidence>
<dbReference type="GO" id="GO:0005615">
    <property type="term" value="C:extracellular space"/>
    <property type="evidence" value="ECO:0007669"/>
    <property type="project" value="TreeGrafter"/>
</dbReference>
<comment type="subcellular location">
    <subcellularLocation>
        <location evidence="2">Secreted</location>
    </subcellularLocation>
</comment>
<comment type="function">
    <text evidence="1">Causes a rapid but short-lived drop in the level of calcium and phosphate in blood by promoting the incorporation of those ions in the bones.</text>
</comment>
<dbReference type="PANTHER" id="PTHR10505:SF16">
    <property type="entry name" value="CALCITONIN"/>
    <property type="match status" value="1"/>
</dbReference>
<evidence type="ECO:0000256" key="3">
    <source>
        <dbReference type="ARBA" id="ARBA00009222"/>
    </source>
</evidence>
<dbReference type="InterPro" id="IPR021116">
    <property type="entry name" value="Calcitonin/adrenomedullin"/>
</dbReference>
<dbReference type="Proteomes" id="UP000246464">
    <property type="component" value="Chromosome 10"/>
</dbReference>
<keyword evidence="4" id="KW-0964">Secreted</keyword>
<keyword evidence="5" id="KW-0165">Cleavage on pair of basic residues</keyword>
<feature type="domain" description="Calcitonin peptide-like" evidence="12">
    <location>
        <begin position="152"/>
        <end position="189"/>
    </location>
</feature>
<dbReference type="AlphaFoldDB" id="A0A2U9BUC5"/>
<feature type="disulfide bond" evidence="10">
    <location>
        <begin position="154"/>
        <end position="160"/>
    </location>
</feature>
<dbReference type="InterPro" id="IPR001693">
    <property type="entry name" value="Calcitonin_peptide-like"/>
</dbReference>
<reference evidence="13 14" key="1">
    <citation type="submission" date="2017-12" db="EMBL/GenBank/DDBJ databases">
        <title>Integrating genomic resources of turbot (Scophthalmus maximus) in depth evaluation of genetic and physical mapping variation across individuals.</title>
        <authorList>
            <person name="Martinez P."/>
        </authorList>
    </citation>
    <scope>NUCLEOTIDE SEQUENCE [LARGE SCALE GENOMIC DNA]</scope>
</reference>
<evidence type="ECO:0000259" key="12">
    <source>
        <dbReference type="SMART" id="SM00113"/>
    </source>
</evidence>
<evidence type="ECO:0000256" key="8">
    <source>
        <dbReference type="ARBA" id="ARBA00022815"/>
    </source>
</evidence>
<dbReference type="Pfam" id="PF00214">
    <property type="entry name" value="Calc_CGRP_IAPP"/>
    <property type="match status" value="1"/>
</dbReference>
<dbReference type="InterPro" id="IPR018360">
    <property type="entry name" value="Calcitonin_CS"/>
</dbReference>
<keyword evidence="7" id="KW-0732">Signal</keyword>
<dbReference type="PROSITE" id="PS00258">
    <property type="entry name" value="CALCITONIN"/>
    <property type="match status" value="1"/>
</dbReference>
<evidence type="ECO:0000313" key="13">
    <source>
        <dbReference type="EMBL" id="AWP07838.1"/>
    </source>
</evidence>
<dbReference type="InterPro" id="IPR021117">
    <property type="entry name" value="Calcitonin-like"/>
</dbReference>
<comment type="similarity">
    <text evidence="3">Belongs to the calcitonin family.</text>
</comment>
<evidence type="ECO:0000256" key="1">
    <source>
        <dbReference type="ARBA" id="ARBA00003306"/>
    </source>
</evidence>
<organism evidence="13 14">
    <name type="scientific">Scophthalmus maximus</name>
    <name type="common">Turbot</name>
    <name type="synonym">Psetta maxima</name>
    <dbReference type="NCBI Taxonomy" id="52904"/>
    <lineage>
        <taxon>Eukaryota</taxon>
        <taxon>Metazoa</taxon>
        <taxon>Chordata</taxon>
        <taxon>Craniata</taxon>
        <taxon>Vertebrata</taxon>
        <taxon>Euteleostomi</taxon>
        <taxon>Actinopterygii</taxon>
        <taxon>Neopterygii</taxon>
        <taxon>Teleostei</taxon>
        <taxon>Neoteleostei</taxon>
        <taxon>Acanthomorphata</taxon>
        <taxon>Carangaria</taxon>
        <taxon>Pleuronectiformes</taxon>
        <taxon>Pleuronectoidei</taxon>
        <taxon>Scophthalmidae</taxon>
        <taxon>Scophthalmus</taxon>
    </lineage>
</organism>
<dbReference type="InterPro" id="IPR021118">
    <property type="entry name" value="Calcitonin"/>
</dbReference>
<name>A0A2U9BUC5_SCOMX</name>
<evidence type="ECO:0000256" key="4">
    <source>
        <dbReference type="ARBA" id="ARBA00022525"/>
    </source>
</evidence>
<dbReference type="GO" id="GO:0031716">
    <property type="term" value="F:calcitonin receptor binding"/>
    <property type="evidence" value="ECO:0007669"/>
    <property type="project" value="TreeGrafter"/>
</dbReference>
<dbReference type="EMBL" id="CP026252">
    <property type="protein sequence ID" value="AWP07838.1"/>
    <property type="molecule type" value="Genomic_DNA"/>
</dbReference>
<protein>
    <submittedName>
        <fullName evidence="13">Calcitonin 2</fullName>
    </submittedName>
</protein>
<keyword evidence="9 10" id="KW-1015">Disulfide bond</keyword>
<keyword evidence="8" id="KW-0027">Amidation</keyword>
<keyword evidence="14" id="KW-1185">Reference proteome</keyword>
<dbReference type="GO" id="GO:0005179">
    <property type="term" value="F:hormone activity"/>
    <property type="evidence" value="ECO:0007669"/>
    <property type="project" value="UniProtKB-KW"/>
</dbReference>
<feature type="region of interest" description="Disordered" evidence="11">
    <location>
        <begin position="176"/>
        <end position="207"/>
    </location>
</feature>
<dbReference type="SMART" id="SM00113">
    <property type="entry name" value="CALCITONIN"/>
    <property type="match status" value="1"/>
</dbReference>
<evidence type="ECO:0000256" key="9">
    <source>
        <dbReference type="ARBA" id="ARBA00023157"/>
    </source>
</evidence>